<evidence type="ECO:0000313" key="3">
    <source>
        <dbReference type="Proteomes" id="UP000011115"/>
    </source>
</evidence>
<protein>
    <recommendedName>
        <fullName evidence="4">Integrase core domain containing protein</fullName>
    </recommendedName>
</protein>
<reference evidence="3" key="1">
    <citation type="journal article" date="2011" name="Nature">
        <title>Genome sequence and analysis of the tuber crop potato.</title>
        <authorList>
            <consortium name="The Potato Genome Sequencing Consortium"/>
        </authorList>
    </citation>
    <scope>NUCLEOTIDE SEQUENCE [LARGE SCALE GENOMIC DNA]</scope>
    <source>
        <strain evidence="3">cv. DM1-3 516 R44</strain>
    </source>
</reference>
<reference evidence="2" key="2">
    <citation type="submission" date="2015-06" db="UniProtKB">
        <authorList>
            <consortium name="EnsemblPlants"/>
        </authorList>
    </citation>
    <scope>IDENTIFICATION</scope>
    <source>
        <strain evidence="2">DM1-3 516 R44</strain>
    </source>
</reference>
<evidence type="ECO:0000313" key="2">
    <source>
        <dbReference type="EnsemblPlants" id="PGSC0003DMT400006701"/>
    </source>
</evidence>
<accession>M0ZRU7</accession>
<dbReference type="Gramene" id="PGSC0003DMT400006701">
    <property type="protein sequence ID" value="PGSC0003DMT400006701"/>
    <property type="gene ID" value="PGSC0003DMG400002605"/>
</dbReference>
<feature type="compositionally biased region" description="Polar residues" evidence="1">
    <location>
        <begin position="161"/>
        <end position="173"/>
    </location>
</feature>
<dbReference type="AlphaFoldDB" id="M0ZRU7"/>
<keyword evidence="3" id="KW-1185">Reference proteome</keyword>
<evidence type="ECO:0008006" key="4">
    <source>
        <dbReference type="Google" id="ProtNLM"/>
    </source>
</evidence>
<dbReference type="Proteomes" id="UP000011115">
    <property type="component" value="Unassembled WGS sequence"/>
</dbReference>
<organism evidence="2 3">
    <name type="scientific">Solanum tuberosum</name>
    <name type="common">Potato</name>
    <dbReference type="NCBI Taxonomy" id="4113"/>
    <lineage>
        <taxon>Eukaryota</taxon>
        <taxon>Viridiplantae</taxon>
        <taxon>Streptophyta</taxon>
        <taxon>Embryophyta</taxon>
        <taxon>Tracheophyta</taxon>
        <taxon>Spermatophyta</taxon>
        <taxon>Magnoliopsida</taxon>
        <taxon>eudicotyledons</taxon>
        <taxon>Gunneridae</taxon>
        <taxon>Pentapetalae</taxon>
        <taxon>asterids</taxon>
        <taxon>lamiids</taxon>
        <taxon>Solanales</taxon>
        <taxon>Solanaceae</taxon>
        <taxon>Solanoideae</taxon>
        <taxon>Solaneae</taxon>
        <taxon>Solanum</taxon>
    </lineage>
</organism>
<dbReference type="HOGENOM" id="CLU_1550248_0_0_1"/>
<sequence>MSRLAPKGVAWGSVTWVEDHEVSCSNSSRGKEKTLGDFFTFDLVTHLLLVGGVRCLELICVDKLAEHPYFTRSKAPKDSFPNQSLQKGKTIMGDNNEEIGLTDVVVAQPTVADQNELILQLMQQITEMRVEIQRRQNLPNPIFSIDPLRDGRPPLPFSPPNAEQVQNPPSNPA</sequence>
<name>M0ZRU7_SOLTU</name>
<dbReference type="EnsemblPlants" id="PGSC0003DMT400006701">
    <property type="protein sequence ID" value="PGSC0003DMT400006701"/>
    <property type="gene ID" value="PGSC0003DMG400002605"/>
</dbReference>
<proteinExistence type="predicted"/>
<dbReference type="PaxDb" id="4113-PGSC0003DMT400006701"/>
<feature type="region of interest" description="Disordered" evidence="1">
    <location>
        <begin position="141"/>
        <end position="173"/>
    </location>
</feature>
<evidence type="ECO:0000256" key="1">
    <source>
        <dbReference type="SAM" id="MobiDB-lite"/>
    </source>
</evidence>
<dbReference type="InParanoid" id="M0ZRU7"/>